<organism evidence="1">
    <name type="scientific">mine drainage metagenome</name>
    <dbReference type="NCBI Taxonomy" id="410659"/>
    <lineage>
        <taxon>unclassified sequences</taxon>
        <taxon>metagenomes</taxon>
        <taxon>ecological metagenomes</taxon>
    </lineage>
</organism>
<reference evidence="1" key="1">
    <citation type="submission" date="2009-10" db="EMBL/GenBank/DDBJ databases">
        <title>Diversity of trophic interactions inside an arsenic-rich microbial ecosystem.</title>
        <authorList>
            <person name="Bertin P.N."/>
            <person name="Heinrich-Salmeron A."/>
            <person name="Pelletier E."/>
            <person name="Goulhen-Chollet F."/>
            <person name="Arsene-Ploetze F."/>
            <person name="Gallien S."/>
            <person name="Calteau A."/>
            <person name="Vallenet D."/>
            <person name="Casiot C."/>
            <person name="Chane-Woon-Ming B."/>
            <person name="Giloteaux L."/>
            <person name="Barakat M."/>
            <person name="Bonnefoy V."/>
            <person name="Bruneel O."/>
            <person name="Chandler M."/>
            <person name="Cleiss J."/>
            <person name="Duran R."/>
            <person name="Elbaz-Poulichet F."/>
            <person name="Fonknechten N."/>
            <person name="Lauga B."/>
            <person name="Mornico D."/>
            <person name="Ortet P."/>
            <person name="Schaeffer C."/>
            <person name="Siguier P."/>
            <person name="Alexander Thil Smith A."/>
            <person name="Van Dorsselaer A."/>
            <person name="Weissenbach J."/>
            <person name="Medigue C."/>
            <person name="Le Paslier D."/>
        </authorList>
    </citation>
    <scope>NUCLEOTIDE SEQUENCE</scope>
</reference>
<evidence type="ECO:0000313" key="1">
    <source>
        <dbReference type="EMBL" id="CBH99508.1"/>
    </source>
</evidence>
<dbReference type="EMBL" id="CABN01000024">
    <property type="protein sequence ID" value="CBH99508.1"/>
    <property type="molecule type" value="Genomic_DNA"/>
</dbReference>
<sequence>MSGGQLQVGLTGVGVATAGITLQPSALTFPQEQISVSSPAQSISVENTGGTAITITSALVNGPFRIISNSCGSSLAATTACAISIMFTPTASGPSNGTFTIVDSAGTQTAPLTGTGVAAPTDTLSATSLSFPGTVNGQASSPMTIQLNNTGGLPLTTIGTSVTGPFSATTNCGSSLAAGSSCIITVLFSPTSLGALNGTLTVSDALRSQAVLLSGTGLAPPVITLSPSTIGFGGHQMNITTSPARFNIVNTGGSPLINATMTISGSGASSFKTYYFGCPTSIPVQQSCSPEIVFDPQSSGALAATLTVSSTAAGVAPASIPLTGTGMTPPSMLPSPATINFGQLKVTYTSAAYTVVVTNSGQLPLNPPTLAISGPNASDFAWSQVSCVVNGSNQIIPGQTCSYQGYFNPAIVGTEAATLTFTSSNAIPVQASVGLVGQGTTLIDLTSAPPSAVFPATYVGVVSLPETVVLSELTKQPLANFKLSLTGPFQLVPSLTSCTNTLLGAGSCNAVVTYTPTTAGTQTGTLTATSTTLGATPLVVPLFGTGLAVGQLALNASTLNFGSVVLNATSATQQLTVTNNGAATIAGLTISATGPFTIAGNGCGSALIAGNLCTVNVAYNPTATGNANGELSVTSTSFGVPPMSVSLLGNGIAPGAITVSPSFAGFGSQLVGQSSSPQPITVFNTGATSLTIDPITVTGDFSLTANTCGGQIAAGGNCTLYALFSPTQPEERLGTITITATGTGIPVTVALNGQGQAAASLTADVDALPLGSVGVGSSTIPQPIVVSNPGTAAIAGLTFSASPPFVVLPGTCNLQLASGSNCTAEVSFSPTVTGAQTGVLTITTTSLGVSPLTIQLSGTGLAGGSLVVAPNPVNFPGTTVGATSASQTATIRNPGASLITGLTLAVTGDFSISNANCPSTLIASGSCAVELIFKPSIVGGRQGYFNVSSTTNGVAEVSTLLTGTGLAAAQLSANLTSLSFPATLLKQTSAPQTVTISNSGQSTINDLSFAASGPFQTVASATTCGATLASAGSCVIGVAFAPTIASPTQPATGVLTISAPAEAAFGTEPRMVSLSGTEELPPTLNASPQSIVQFPVTSVGLASLQQSVIVSNQGTSATLTGISATLPQASISAGYSLGANGCGTAGSPVSLAAGASCTVQVRFTPTSAGPVTGTLALASANGPLNLTLVGTGFDFTLTGQTTTASVVQGQTANFTLSLQSFGATSGIFTLTCPSAPAGLLCLFNPSQPAELPVGAQAQFALAISTAAPVNGTPGDKPANHQDGKNPIAGLLTRGSVLLGGLILLPWIGCRTRPGLRSGIWLGAIAGLAALTLSLSSCAGASGSTTQIKTGGGSTAGTYTIEVTATSMGISHTTDITLVVN</sequence>
<accession>E6PX49</accession>
<gene>
    <name evidence="1" type="ORF">CARN3_0438</name>
</gene>
<dbReference type="InterPro" id="IPR013783">
    <property type="entry name" value="Ig-like_fold"/>
</dbReference>
<dbReference type="NCBIfam" id="NF012200">
    <property type="entry name" value="choice_anch_D"/>
    <property type="match status" value="11"/>
</dbReference>
<name>E6PX49_9ZZZZ</name>
<evidence type="ECO:0008006" key="2">
    <source>
        <dbReference type="Google" id="ProtNLM"/>
    </source>
</evidence>
<dbReference type="PANTHER" id="PTHR46127:SF1">
    <property type="entry name" value="CILIA- AND FLAGELLA-ASSOCIATED PROTEIN 65"/>
    <property type="match status" value="1"/>
</dbReference>
<protein>
    <recommendedName>
        <fullName evidence="2">Abnormal spindle-like microcephaly-associated protein ASH domain-containing protein</fullName>
    </recommendedName>
</protein>
<comment type="caution">
    <text evidence="1">The sequence shown here is derived from an EMBL/GenBank/DDBJ whole genome shotgun (WGS) entry which is preliminary data.</text>
</comment>
<dbReference type="Gene3D" id="2.60.40.10">
    <property type="entry name" value="Immunoglobulins"/>
    <property type="match status" value="11"/>
</dbReference>
<dbReference type="InterPro" id="IPR052614">
    <property type="entry name" value="CFAP65"/>
</dbReference>
<proteinExistence type="predicted"/>
<dbReference type="PANTHER" id="PTHR46127">
    <property type="entry name" value="CILIA- AND FLAGELLA-ASSOCIATED PROTEIN 65"/>
    <property type="match status" value="1"/>
</dbReference>